<feature type="chain" id="PRO_5043474539" evidence="2">
    <location>
        <begin position="25"/>
        <end position="231"/>
    </location>
</feature>
<protein>
    <submittedName>
        <fullName evidence="3">Uncharacterized protein</fullName>
    </submittedName>
</protein>
<accession>A0AAW0AEN1</accession>
<comment type="caution">
    <text evidence="3">The sequence shown here is derived from an EMBL/GenBank/DDBJ whole genome shotgun (WGS) entry which is preliminary data.</text>
</comment>
<evidence type="ECO:0000313" key="3">
    <source>
        <dbReference type="EMBL" id="KAK7007391.1"/>
    </source>
</evidence>
<name>A0AAW0AEN1_9AGAR</name>
<dbReference type="AlphaFoldDB" id="A0AAW0AEN1"/>
<evidence type="ECO:0000256" key="1">
    <source>
        <dbReference type="SAM" id="MobiDB-lite"/>
    </source>
</evidence>
<evidence type="ECO:0000313" key="4">
    <source>
        <dbReference type="Proteomes" id="UP001362999"/>
    </source>
</evidence>
<dbReference type="EMBL" id="JAWWNJ010000071">
    <property type="protein sequence ID" value="KAK7007391.1"/>
    <property type="molecule type" value="Genomic_DNA"/>
</dbReference>
<feature type="region of interest" description="Disordered" evidence="1">
    <location>
        <begin position="212"/>
        <end position="231"/>
    </location>
</feature>
<evidence type="ECO:0000256" key="2">
    <source>
        <dbReference type="SAM" id="SignalP"/>
    </source>
</evidence>
<dbReference type="Proteomes" id="UP001362999">
    <property type="component" value="Unassembled WGS sequence"/>
</dbReference>
<proteinExistence type="predicted"/>
<organism evidence="3 4">
    <name type="scientific">Favolaschia claudopus</name>
    <dbReference type="NCBI Taxonomy" id="2862362"/>
    <lineage>
        <taxon>Eukaryota</taxon>
        <taxon>Fungi</taxon>
        <taxon>Dikarya</taxon>
        <taxon>Basidiomycota</taxon>
        <taxon>Agaricomycotina</taxon>
        <taxon>Agaricomycetes</taxon>
        <taxon>Agaricomycetidae</taxon>
        <taxon>Agaricales</taxon>
        <taxon>Marasmiineae</taxon>
        <taxon>Mycenaceae</taxon>
        <taxon>Favolaschia</taxon>
    </lineage>
</organism>
<keyword evidence="2" id="KW-0732">Signal</keyword>
<feature type="signal peptide" evidence="2">
    <location>
        <begin position="1"/>
        <end position="24"/>
    </location>
</feature>
<reference evidence="3 4" key="1">
    <citation type="journal article" date="2024" name="J Genomics">
        <title>Draft genome sequencing and assembly of Favolaschia claudopus CIRM-BRFM 2984 isolated from oak limbs.</title>
        <authorList>
            <person name="Navarro D."/>
            <person name="Drula E."/>
            <person name="Chaduli D."/>
            <person name="Cazenave R."/>
            <person name="Ahrendt S."/>
            <person name="Wang J."/>
            <person name="Lipzen A."/>
            <person name="Daum C."/>
            <person name="Barry K."/>
            <person name="Grigoriev I.V."/>
            <person name="Favel A."/>
            <person name="Rosso M.N."/>
            <person name="Martin F."/>
        </authorList>
    </citation>
    <scope>NUCLEOTIDE SEQUENCE [LARGE SCALE GENOMIC DNA]</scope>
    <source>
        <strain evidence="3 4">CIRM-BRFM 2984</strain>
    </source>
</reference>
<gene>
    <name evidence="3" type="ORF">R3P38DRAFT_3598094</name>
</gene>
<keyword evidence="4" id="KW-1185">Reference proteome</keyword>
<sequence length="231" mass="24041">MQPNTLFATLITLALGALHVSAHAMPSPALGITGRALQRNDAQRPSDDKPCGNVDIASNIDKATAIPVTVGKDGTSVSFNMTNFNGGGDGSRKVSVMIDPTGTGKNFVKADVTKNGDPAPKEATGSDLITVALPDGTQCTGGKDKNLCLLSVKSTTGFGACTVASQLDTSSTGTTKNGKVPCKSSKKNGRAVATRAARFLRAKARELERQVEEQEQERSLHGNPLFATTLL</sequence>